<dbReference type="Pfam" id="PF00144">
    <property type="entry name" value="Beta-lactamase"/>
    <property type="match status" value="1"/>
</dbReference>
<protein>
    <submittedName>
        <fullName evidence="2">D-alanyl-D-alanine carboxypeptidase</fullName>
    </submittedName>
</protein>
<dbReference type="InterPro" id="IPR052794">
    <property type="entry name" value="Mito_Ser_Protease_LACTB"/>
</dbReference>
<dbReference type="OrthoDB" id="9793489at2"/>
<organism evidence="2 3">
    <name type="scientific">Maribacter hydrothermalis</name>
    <dbReference type="NCBI Taxonomy" id="1836467"/>
    <lineage>
        <taxon>Bacteria</taxon>
        <taxon>Pseudomonadati</taxon>
        <taxon>Bacteroidota</taxon>
        <taxon>Flavobacteriia</taxon>
        <taxon>Flavobacteriales</taxon>
        <taxon>Flavobacteriaceae</taxon>
        <taxon>Maribacter</taxon>
    </lineage>
</organism>
<name>A0A1B7ZDR5_9FLAO</name>
<evidence type="ECO:0000259" key="1">
    <source>
        <dbReference type="Pfam" id="PF00144"/>
    </source>
</evidence>
<evidence type="ECO:0000313" key="3">
    <source>
        <dbReference type="Proteomes" id="UP000092164"/>
    </source>
</evidence>
<proteinExistence type="predicted"/>
<dbReference type="InterPro" id="IPR001466">
    <property type="entry name" value="Beta-lactam-related"/>
</dbReference>
<keyword evidence="2" id="KW-0645">Protease</keyword>
<reference evidence="3" key="1">
    <citation type="submission" date="2016-06" db="EMBL/GenBank/DDBJ databases">
        <authorList>
            <person name="Zhan P."/>
        </authorList>
    </citation>
    <scope>NUCLEOTIDE SEQUENCE [LARGE SCALE GENOMIC DNA]</scope>
    <source>
        <strain evidence="3">T28</strain>
    </source>
</reference>
<keyword evidence="2" id="KW-0378">Hydrolase</keyword>
<comment type="caution">
    <text evidence="2">The sequence shown here is derived from an EMBL/GenBank/DDBJ whole genome shotgun (WGS) entry which is preliminary data.</text>
</comment>
<dbReference type="STRING" id="1836467.BTR34_04370"/>
<accession>A0A1B7ZDR5</accession>
<dbReference type="Proteomes" id="UP000092164">
    <property type="component" value="Unassembled WGS sequence"/>
</dbReference>
<sequence length="373" mass="41895">MNPILKYLKNVFAAKRLLGDDQTLTGLVKADYLLQKVIQENKAPGIAITVLKDGKTIFQKGYGYADLEQEQFVDPRKSIFRIASVSKPIAATALAHMVQEGLIDLDASFYTYLPDYPKKEWDFTIRQLASHTAGIRVYKGKEYGLNEPYSIKQGLQIFKNDPLVFEPGTTYLYNSFDWAMISAAMQEAIGIPFEEYVQEKVLNPLGMTNTYIPEFHPKQSLRKKGSVVNCISKSKEHKHLTTFYSKSISGFRKAIPVDNFYKLAGGGYLSTSEDIAKFGQVFLDKKVGIKEGILNQFLTAQQIDGNSTYYGLGWQVSEDAKGRKFFGHVGNGVGGYSNFFVYPKEQLVFSILVNCTDPKIQAELDSVINCFFS</sequence>
<dbReference type="RefSeq" id="WP_068482089.1">
    <property type="nucleotide sequence ID" value="NZ_CP018760.1"/>
</dbReference>
<keyword evidence="3" id="KW-1185">Reference proteome</keyword>
<dbReference type="Gene3D" id="3.40.710.10">
    <property type="entry name" value="DD-peptidase/beta-lactamase superfamily"/>
    <property type="match status" value="1"/>
</dbReference>
<dbReference type="GO" id="GO:0019216">
    <property type="term" value="P:regulation of lipid metabolic process"/>
    <property type="evidence" value="ECO:0007669"/>
    <property type="project" value="TreeGrafter"/>
</dbReference>
<dbReference type="SUPFAM" id="SSF56601">
    <property type="entry name" value="beta-lactamase/transpeptidase-like"/>
    <property type="match status" value="1"/>
</dbReference>
<dbReference type="PANTHER" id="PTHR46520:SF1">
    <property type="entry name" value="SERINE BETA-LACTAMASE-LIKE PROTEIN LACTB, MITOCHONDRIAL"/>
    <property type="match status" value="1"/>
</dbReference>
<evidence type="ECO:0000313" key="2">
    <source>
        <dbReference type="EMBL" id="OBR41481.1"/>
    </source>
</evidence>
<dbReference type="PANTHER" id="PTHR46520">
    <property type="entry name" value="SERINE BETA-LACTAMASE-LIKE PROTEIN LACTB, MITOCHONDRIAL"/>
    <property type="match status" value="1"/>
</dbReference>
<dbReference type="AlphaFoldDB" id="A0A1B7ZDR5"/>
<dbReference type="GO" id="GO:0004180">
    <property type="term" value="F:carboxypeptidase activity"/>
    <property type="evidence" value="ECO:0007669"/>
    <property type="project" value="UniProtKB-KW"/>
</dbReference>
<dbReference type="InterPro" id="IPR012338">
    <property type="entry name" value="Beta-lactam/transpept-like"/>
</dbReference>
<dbReference type="EMBL" id="LZFP01000002">
    <property type="protein sequence ID" value="OBR41481.1"/>
    <property type="molecule type" value="Genomic_DNA"/>
</dbReference>
<dbReference type="GO" id="GO:0006508">
    <property type="term" value="P:proteolysis"/>
    <property type="evidence" value="ECO:0007669"/>
    <property type="project" value="TreeGrafter"/>
</dbReference>
<dbReference type="KEGG" id="mart:BTR34_04370"/>
<keyword evidence="2" id="KW-0121">Carboxypeptidase</keyword>
<gene>
    <name evidence="2" type="ORF">A9200_12665</name>
</gene>
<feature type="domain" description="Beta-lactamase-related" evidence="1">
    <location>
        <begin position="35"/>
        <end position="359"/>
    </location>
</feature>